<name>A0A813GQJ5_POLGL</name>
<feature type="region of interest" description="Disordered" evidence="1">
    <location>
        <begin position="380"/>
        <end position="409"/>
    </location>
</feature>
<accession>A0A813GQJ5</accession>
<evidence type="ECO:0000313" key="2">
    <source>
        <dbReference type="EMBL" id="CAE8629377.1"/>
    </source>
</evidence>
<keyword evidence="3" id="KW-1185">Reference proteome</keyword>
<evidence type="ECO:0000313" key="3">
    <source>
        <dbReference type="Proteomes" id="UP000654075"/>
    </source>
</evidence>
<gene>
    <name evidence="2" type="ORF">PGLA1383_LOCUS45881</name>
</gene>
<dbReference type="AlphaFoldDB" id="A0A813GQJ5"/>
<dbReference type="Proteomes" id="UP000654075">
    <property type="component" value="Unassembled WGS sequence"/>
</dbReference>
<protein>
    <submittedName>
        <fullName evidence="2">Uncharacterized protein</fullName>
    </submittedName>
</protein>
<dbReference type="EMBL" id="CAJNNV010029635">
    <property type="protein sequence ID" value="CAE8629377.1"/>
    <property type="molecule type" value="Genomic_DNA"/>
</dbReference>
<evidence type="ECO:0000256" key="1">
    <source>
        <dbReference type="SAM" id="MobiDB-lite"/>
    </source>
</evidence>
<reference evidence="2" key="1">
    <citation type="submission" date="2021-02" db="EMBL/GenBank/DDBJ databases">
        <authorList>
            <person name="Dougan E. K."/>
            <person name="Rhodes N."/>
            <person name="Thang M."/>
            <person name="Chan C."/>
        </authorList>
    </citation>
    <scope>NUCLEOTIDE SEQUENCE</scope>
</reference>
<organism evidence="2 3">
    <name type="scientific">Polarella glacialis</name>
    <name type="common">Dinoflagellate</name>
    <dbReference type="NCBI Taxonomy" id="89957"/>
    <lineage>
        <taxon>Eukaryota</taxon>
        <taxon>Sar</taxon>
        <taxon>Alveolata</taxon>
        <taxon>Dinophyceae</taxon>
        <taxon>Suessiales</taxon>
        <taxon>Suessiaceae</taxon>
        <taxon>Polarella</taxon>
    </lineage>
</organism>
<feature type="non-terminal residue" evidence="2">
    <location>
        <position position="1"/>
    </location>
</feature>
<feature type="region of interest" description="Disordered" evidence="1">
    <location>
        <begin position="1"/>
        <end position="73"/>
    </location>
</feature>
<feature type="compositionally biased region" description="Basic and acidic residues" evidence="1">
    <location>
        <begin position="62"/>
        <end position="73"/>
    </location>
</feature>
<proteinExistence type="predicted"/>
<comment type="caution">
    <text evidence="2">The sequence shown here is derived from an EMBL/GenBank/DDBJ whole genome shotgun (WGS) entry which is preliminary data.</text>
</comment>
<sequence>DSNAAEGGDWDAPWDASAWPKGGGASWRGSKRWGWDEWNGAGSGALQWVPKSPEDAEGGDAPPKEDAESKDTKEAGYLAFNIVVERGSRVQPSYDSQLERQEWAISTTPDFRLQYNSVRHLEHSELPQGVLQLRSESKHQPEPQPARTHPEFSYFFGIMSDSNRRVPSWDGQAKGWRRYCQEIAWYVGCCKKMDRRYLAGRLIQQLQGSARLLASSWQQPDFERTDGVLVLLRRLAASPLVRRAISNASAIMDQYFSFRRLPSEGIGPFLVRETLGYEEFQEALTRIIEENTGVDPTKQNFGEDRAFDSWSLEAPRGRVLDKGLAPRCALFDEEQAQVAQQPAPRLRRSMPRLLCNSVILGASRASAKALAFVYLNSGSDKSGSDNSGHNNSGPDSSGSDNAGSDNFGSDISVSNHSGSDFSGCPGLPLRSLRSSSLCSRASLLTCMPLDRACCGRTGNHADQLLGDLLGLPARVGMADNLHCYNTAGMFQAATAKGRGIEDRDEEVGVNRSVSLFTHWVEFVGKFRSKFRRGINKGLLEEAFCILVTWFTIYIAGFLGQSIRHYRARYIAAASALETYVLDVCLHLPHGFIKTAQSSQAVTQVFFPKVLANVGVFWHLHFLGCYSAQLGRLRARLELQLVNDPALSRITPGFRCRICRLLRTRPQDMWGHLRSCHTRPLAFASGEAGFEPQRVFRPARSWGTQALAAAGAPGVLANMRHRLDALGLRQPGAQPQPLEALLAMARIGAELAQHLVGWRNDGAQLGAVRSGWLEPKEWPTAIFAVLPAAFGVLQGSAEAWQSRRAVAAIRAADEVVPAVSKTMSYFEALAGKFEVAVLQSHGTHIPFEVRGAATLLFWAPDILANPVNANGSFELGDLAGMQLLGTVRQWVSKMIPTYYWPGDDVLLEQYRVLTRAWKQAVLDDLAVKADVWETRVDGTFAFCWPGFWKQAHVDSRFAPASASAARQLFHYTGSFGGVGSILKFFASTSNLSPARVVGKTLMKFYGLAGDGSDDQFLERVWRSMGKCSFNFAHARARQCRYRLGHGSKTLHRMLKASAARKHFGIMTGDSGSDGRHDGMQMDSYGDARWSDGWYDNKYAQDGAGARDL</sequence>
<dbReference type="OrthoDB" id="449376at2759"/>